<accession>A0ABY9EED4</accession>
<name>A0ABY9EED4_9GAMM</name>
<proteinExistence type="predicted"/>
<sequence length="74" mass="8504">MKFLSARQAWHDAFDSFTQQSDYAAIQGNQKLSRQGLRHYIDELRDENGKITVRMPAQIVHTVETREGRGVTVV</sequence>
<dbReference type="EMBL" id="CP098023">
    <property type="protein sequence ID" value="WKD49101.1"/>
    <property type="molecule type" value="Genomic_DNA"/>
</dbReference>
<reference evidence="1 2" key="1">
    <citation type="submission" date="2022-05" db="EMBL/GenBank/DDBJ databases">
        <title>Microbulbifer sp. nov., isolated from sponge.</title>
        <authorList>
            <person name="Gao L."/>
        </authorList>
    </citation>
    <scope>NUCLEOTIDE SEQUENCE [LARGE SCALE GENOMIC DNA]</scope>
    <source>
        <strain evidence="1 2">MI-G</strain>
    </source>
</reference>
<keyword evidence="2" id="KW-1185">Reference proteome</keyword>
<gene>
    <name evidence="1" type="ORF">M8T91_14540</name>
</gene>
<organism evidence="1 2">
    <name type="scientific">Microbulbifer spongiae</name>
    <dbReference type="NCBI Taxonomy" id="2944933"/>
    <lineage>
        <taxon>Bacteria</taxon>
        <taxon>Pseudomonadati</taxon>
        <taxon>Pseudomonadota</taxon>
        <taxon>Gammaproteobacteria</taxon>
        <taxon>Cellvibrionales</taxon>
        <taxon>Microbulbiferaceae</taxon>
        <taxon>Microbulbifer</taxon>
    </lineage>
</organism>
<dbReference type="Proteomes" id="UP001321520">
    <property type="component" value="Chromosome"/>
</dbReference>
<evidence type="ECO:0000313" key="1">
    <source>
        <dbReference type="EMBL" id="WKD49101.1"/>
    </source>
</evidence>
<protein>
    <submittedName>
        <fullName evidence="1">Uncharacterized protein</fullName>
    </submittedName>
</protein>
<evidence type="ECO:0000313" key="2">
    <source>
        <dbReference type="Proteomes" id="UP001321520"/>
    </source>
</evidence>
<dbReference type="RefSeq" id="WP_301414888.1">
    <property type="nucleotide sequence ID" value="NZ_CP098023.1"/>
</dbReference>